<name>L1J3H4_GUITC</name>
<accession>L1J3H4</accession>
<gene>
    <name evidence="2" type="ORF">GUITHDRAFT_153342</name>
</gene>
<dbReference type="HOGENOM" id="CLU_925741_0_0_1"/>
<dbReference type="EnsemblProtists" id="EKX43066">
    <property type="protein sequence ID" value="EKX43066"/>
    <property type="gene ID" value="GUITHDRAFT_153342"/>
</dbReference>
<sequence>MPNATMMNENCIEKLMRRRSDGMFFSKDLLTSKVRSKDQHSPHTGSFNRSASEQHREDEHYKRLRSKSVCVLGCPHWDNGQINNRNQSLLHVNSISPAPDLQGIGTLRNSPGDSSKYRRRNSASPMFKSVVTQRRESPTAFAGKAYRRASTSFELCKGPQLDHSEKENDESNHIPSMLFSVQSCISPPPPCHSLQVIANGILPSSHPRQSSLYAVDVKHYSLAHLMPRNRTDWAALECEDVEVADRKATEIFRRIANSRSGKSFNDGSLRPGARSKGSAPEDLSVFDFDFIHIVEEKNVDV</sequence>
<reference evidence="4" key="2">
    <citation type="submission" date="2012-11" db="EMBL/GenBank/DDBJ databases">
        <authorList>
            <person name="Kuo A."/>
            <person name="Curtis B.A."/>
            <person name="Tanifuji G."/>
            <person name="Burki F."/>
            <person name="Gruber A."/>
            <person name="Irimia M."/>
            <person name="Maruyama S."/>
            <person name="Arias M.C."/>
            <person name="Ball S.G."/>
            <person name="Gile G.H."/>
            <person name="Hirakawa Y."/>
            <person name="Hopkins J.F."/>
            <person name="Rensing S.A."/>
            <person name="Schmutz J."/>
            <person name="Symeonidi A."/>
            <person name="Elias M."/>
            <person name="Eveleigh R.J."/>
            <person name="Herman E.K."/>
            <person name="Klute M.J."/>
            <person name="Nakayama T."/>
            <person name="Obornik M."/>
            <person name="Reyes-Prieto A."/>
            <person name="Armbrust E.V."/>
            <person name="Aves S.J."/>
            <person name="Beiko R.G."/>
            <person name="Coutinho P."/>
            <person name="Dacks J.B."/>
            <person name="Durnford D.G."/>
            <person name="Fast N.M."/>
            <person name="Green B.R."/>
            <person name="Grisdale C."/>
            <person name="Hempe F."/>
            <person name="Henrissat B."/>
            <person name="Hoppner M.P."/>
            <person name="Ishida K.-I."/>
            <person name="Kim E."/>
            <person name="Koreny L."/>
            <person name="Kroth P.G."/>
            <person name="Liu Y."/>
            <person name="Malik S.-B."/>
            <person name="Maier U.G."/>
            <person name="McRose D."/>
            <person name="Mock T."/>
            <person name="Neilson J.A."/>
            <person name="Onodera N.T."/>
            <person name="Poole A.M."/>
            <person name="Pritham E.J."/>
            <person name="Richards T.A."/>
            <person name="Rocap G."/>
            <person name="Roy S.W."/>
            <person name="Sarai C."/>
            <person name="Schaack S."/>
            <person name="Shirato S."/>
            <person name="Slamovits C.H."/>
            <person name="Spencer D.F."/>
            <person name="Suzuki S."/>
            <person name="Worden A.Z."/>
            <person name="Zauner S."/>
            <person name="Barry K."/>
            <person name="Bell C."/>
            <person name="Bharti A.K."/>
            <person name="Crow J.A."/>
            <person name="Grimwood J."/>
            <person name="Kramer R."/>
            <person name="Lindquist E."/>
            <person name="Lucas S."/>
            <person name="Salamov A."/>
            <person name="McFadden G.I."/>
            <person name="Lane C.E."/>
            <person name="Keeling P.J."/>
            <person name="Gray M.W."/>
            <person name="Grigoriev I.V."/>
            <person name="Archibald J.M."/>
        </authorList>
    </citation>
    <scope>NUCLEOTIDE SEQUENCE</scope>
    <source>
        <strain evidence="4">CCMP2712</strain>
    </source>
</reference>
<dbReference type="PaxDb" id="55529-EKX43066"/>
<feature type="region of interest" description="Disordered" evidence="1">
    <location>
        <begin position="101"/>
        <end position="121"/>
    </location>
</feature>
<feature type="region of interest" description="Disordered" evidence="1">
    <location>
        <begin position="33"/>
        <end position="60"/>
    </location>
</feature>
<dbReference type="EMBL" id="JH993012">
    <property type="protein sequence ID" value="EKX43066.1"/>
    <property type="molecule type" value="Genomic_DNA"/>
</dbReference>
<dbReference type="GeneID" id="17299821"/>
<organism evidence="2">
    <name type="scientific">Guillardia theta (strain CCMP2712)</name>
    <name type="common">Cryptophyte</name>
    <dbReference type="NCBI Taxonomy" id="905079"/>
    <lineage>
        <taxon>Eukaryota</taxon>
        <taxon>Cryptophyceae</taxon>
        <taxon>Pyrenomonadales</taxon>
        <taxon>Geminigeraceae</taxon>
        <taxon>Guillardia</taxon>
    </lineage>
</organism>
<reference evidence="3" key="3">
    <citation type="submission" date="2016-03" db="UniProtKB">
        <authorList>
            <consortium name="EnsemblProtists"/>
        </authorList>
    </citation>
    <scope>IDENTIFICATION</scope>
</reference>
<dbReference type="KEGG" id="gtt:GUITHDRAFT_153342"/>
<dbReference type="Proteomes" id="UP000011087">
    <property type="component" value="Unassembled WGS sequence"/>
</dbReference>
<evidence type="ECO:0000256" key="1">
    <source>
        <dbReference type="SAM" id="MobiDB-lite"/>
    </source>
</evidence>
<dbReference type="RefSeq" id="XP_005830046.1">
    <property type="nucleotide sequence ID" value="XM_005829989.1"/>
</dbReference>
<protein>
    <submittedName>
        <fullName evidence="2 3">Uncharacterized protein</fullName>
    </submittedName>
</protein>
<feature type="compositionally biased region" description="Polar residues" evidence="1">
    <location>
        <begin position="42"/>
        <end position="51"/>
    </location>
</feature>
<evidence type="ECO:0000313" key="2">
    <source>
        <dbReference type="EMBL" id="EKX43066.1"/>
    </source>
</evidence>
<dbReference type="AlphaFoldDB" id="L1J3H4"/>
<proteinExistence type="predicted"/>
<evidence type="ECO:0000313" key="3">
    <source>
        <dbReference type="EnsemblProtists" id="EKX43066"/>
    </source>
</evidence>
<keyword evidence="4" id="KW-1185">Reference proteome</keyword>
<reference evidence="2 4" key="1">
    <citation type="journal article" date="2012" name="Nature">
        <title>Algal genomes reveal evolutionary mosaicism and the fate of nucleomorphs.</title>
        <authorList>
            <consortium name="DOE Joint Genome Institute"/>
            <person name="Curtis B.A."/>
            <person name="Tanifuji G."/>
            <person name="Burki F."/>
            <person name="Gruber A."/>
            <person name="Irimia M."/>
            <person name="Maruyama S."/>
            <person name="Arias M.C."/>
            <person name="Ball S.G."/>
            <person name="Gile G.H."/>
            <person name="Hirakawa Y."/>
            <person name="Hopkins J.F."/>
            <person name="Kuo A."/>
            <person name="Rensing S.A."/>
            <person name="Schmutz J."/>
            <person name="Symeonidi A."/>
            <person name="Elias M."/>
            <person name="Eveleigh R.J."/>
            <person name="Herman E.K."/>
            <person name="Klute M.J."/>
            <person name="Nakayama T."/>
            <person name="Obornik M."/>
            <person name="Reyes-Prieto A."/>
            <person name="Armbrust E.V."/>
            <person name="Aves S.J."/>
            <person name="Beiko R.G."/>
            <person name="Coutinho P."/>
            <person name="Dacks J.B."/>
            <person name="Durnford D.G."/>
            <person name="Fast N.M."/>
            <person name="Green B.R."/>
            <person name="Grisdale C.J."/>
            <person name="Hempel F."/>
            <person name="Henrissat B."/>
            <person name="Hoppner M.P."/>
            <person name="Ishida K."/>
            <person name="Kim E."/>
            <person name="Koreny L."/>
            <person name="Kroth P.G."/>
            <person name="Liu Y."/>
            <person name="Malik S.B."/>
            <person name="Maier U.G."/>
            <person name="McRose D."/>
            <person name="Mock T."/>
            <person name="Neilson J.A."/>
            <person name="Onodera N.T."/>
            <person name="Poole A.M."/>
            <person name="Pritham E.J."/>
            <person name="Richards T.A."/>
            <person name="Rocap G."/>
            <person name="Roy S.W."/>
            <person name="Sarai C."/>
            <person name="Schaack S."/>
            <person name="Shirato S."/>
            <person name="Slamovits C.H."/>
            <person name="Spencer D.F."/>
            <person name="Suzuki S."/>
            <person name="Worden A.Z."/>
            <person name="Zauner S."/>
            <person name="Barry K."/>
            <person name="Bell C."/>
            <person name="Bharti A.K."/>
            <person name="Crow J.A."/>
            <person name="Grimwood J."/>
            <person name="Kramer R."/>
            <person name="Lindquist E."/>
            <person name="Lucas S."/>
            <person name="Salamov A."/>
            <person name="McFadden G.I."/>
            <person name="Lane C.E."/>
            <person name="Keeling P.J."/>
            <person name="Gray M.W."/>
            <person name="Grigoriev I.V."/>
            <person name="Archibald J.M."/>
        </authorList>
    </citation>
    <scope>NUCLEOTIDE SEQUENCE</scope>
    <source>
        <strain evidence="2 4">CCMP2712</strain>
    </source>
</reference>
<evidence type="ECO:0000313" key="4">
    <source>
        <dbReference type="Proteomes" id="UP000011087"/>
    </source>
</evidence>